<sequence length="122" mass="13871">MQLVIIYVMHTSRTLLYLSPLILSHFSLPPLSLSPSPLSLSPSPFSFSLSFLFLFLSPSPPKYLNTPLGILLTENHVVVIKIRELVHSVILSLTSISGQFYYVVVLKLRAGQEARWLKFYMY</sequence>
<proteinExistence type="predicted"/>
<organism evidence="1">
    <name type="scientific">Cacopsylla melanoneura</name>
    <dbReference type="NCBI Taxonomy" id="428564"/>
    <lineage>
        <taxon>Eukaryota</taxon>
        <taxon>Metazoa</taxon>
        <taxon>Ecdysozoa</taxon>
        <taxon>Arthropoda</taxon>
        <taxon>Hexapoda</taxon>
        <taxon>Insecta</taxon>
        <taxon>Pterygota</taxon>
        <taxon>Neoptera</taxon>
        <taxon>Paraneoptera</taxon>
        <taxon>Hemiptera</taxon>
        <taxon>Sternorrhyncha</taxon>
        <taxon>Psylloidea</taxon>
        <taxon>Psyllidae</taxon>
        <taxon>Psyllinae</taxon>
        <taxon>Cacopsylla</taxon>
    </lineage>
</organism>
<accession>A0A8D8SDB6</accession>
<name>A0A8D8SDB6_9HEMI</name>
<evidence type="ECO:0000313" key="1">
    <source>
        <dbReference type="EMBL" id="CAG6667719.1"/>
    </source>
</evidence>
<protein>
    <submittedName>
        <fullName evidence="1">Uncharacterized protein</fullName>
    </submittedName>
</protein>
<reference evidence="1" key="1">
    <citation type="submission" date="2021-05" db="EMBL/GenBank/DDBJ databases">
        <authorList>
            <person name="Alioto T."/>
            <person name="Alioto T."/>
            <person name="Gomez Garrido J."/>
        </authorList>
    </citation>
    <scope>NUCLEOTIDE SEQUENCE</scope>
</reference>
<dbReference type="EMBL" id="HBUF01217162">
    <property type="protein sequence ID" value="CAG6667719.1"/>
    <property type="molecule type" value="Transcribed_RNA"/>
</dbReference>
<dbReference type="AlphaFoldDB" id="A0A8D8SDB6"/>